<dbReference type="Pfam" id="PF00810">
    <property type="entry name" value="ER_lumen_recept"/>
    <property type="match status" value="1"/>
</dbReference>
<gene>
    <name evidence="12" type="ORF">HPLM_LOCUS4258</name>
</gene>
<dbReference type="Proteomes" id="UP000268014">
    <property type="component" value="Unassembled WGS sequence"/>
</dbReference>
<keyword evidence="10" id="KW-0675">Receptor</keyword>
<evidence type="ECO:0000256" key="7">
    <source>
        <dbReference type="ARBA" id="ARBA00022927"/>
    </source>
</evidence>
<accession>A0A0N4W391</accession>
<feature type="signal peptide" evidence="11">
    <location>
        <begin position="1"/>
        <end position="22"/>
    </location>
</feature>
<evidence type="ECO:0000256" key="11">
    <source>
        <dbReference type="SAM" id="SignalP"/>
    </source>
</evidence>
<evidence type="ECO:0000256" key="3">
    <source>
        <dbReference type="ARBA" id="ARBA00022448"/>
    </source>
</evidence>
<dbReference type="OrthoDB" id="7694678at2759"/>
<feature type="chain" id="PRO_5043123369" evidence="11">
    <location>
        <begin position="23"/>
        <end position="128"/>
    </location>
</feature>
<evidence type="ECO:0000256" key="8">
    <source>
        <dbReference type="ARBA" id="ARBA00022989"/>
    </source>
</evidence>
<dbReference type="STRING" id="6290.A0A0N4W391"/>
<comment type="similarity">
    <text evidence="2">Belongs to the ERD2 family.</text>
</comment>
<evidence type="ECO:0000256" key="9">
    <source>
        <dbReference type="ARBA" id="ARBA00023136"/>
    </source>
</evidence>
<keyword evidence="11" id="KW-0732">Signal</keyword>
<reference evidence="14" key="1">
    <citation type="submission" date="2017-02" db="UniProtKB">
        <authorList>
            <consortium name="WormBaseParasite"/>
        </authorList>
    </citation>
    <scope>IDENTIFICATION</scope>
</reference>
<dbReference type="AlphaFoldDB" id="A0A0N4W391"/>
<evidence type="ECO:0000256" key="10">
    <source>
        <dbReference type="ARBA" id="ARBA00023170"/>
    </source>
</evidence>
<dbReference type="GO" id="GO:0016192">
    <property type="term" value="P:vesicle-mediated transport"/>
    <property type="evidence" value="ECO:0007669"/>
    <property type="project" value="UniProtKB-KW"/>
</dbReference>
<dbReference type="GO" id="GO:0006621">
    <property type="term" value="P:protein retention in ER lumen"/>
    <property type="evidence" value="ECO:0007669"/>
    <property type="project" value="InterPro"/>
</dbReference>
<keyword evidence="4" id="KW-0812">Transmembrane</keyword>
<dbReference type="InterPro" id="IPR000133">
    <property type="entry name" value="ER_ret_rcpt"/>
</dbReference>
<keyword evidence="8" id="KW-1133">Transmembrane helix</keyword>
<name>A0A0N4W391_HAEPC</name>
<dbReference type="PANTHER" id="PTHR10585">
    <property type="entry name" value="ER LUMEN PROTEIN RETAINING RECEPTOR"/>
    <property type="match status" value="1"/>
</dbReference>
<keyword evidence="7" id="KW-0653">Protein transport</keyword>
<evidence type="ECO:0000256" key="6">
    <source>
        <dbReference type="ARBA" id="ARBA00022892"/>
    </source>
</evidence>
<keyword evidence="9" id="KW-0472">Membrane</keyword>
<sequence>MKSKALFAIIFVPCYLDLPTDSISIHNSVIKVFFLAPSNGTVNLMWLKLKLFYDKINDFLRNEYSVIPAAILAFLVKHEFTFMEATPITLSIRSLWLLESCGLFYTPDFLYPYLTTVLESNRQFEMRA</sequence>
<keyword evidence="3" id="KW-0813">Transport</keyword>
<evidence type="ECO:0000256" key="5">
    <source>
        <dbReference type="ARBA" id="ARBA00022824"/>
    </source>
</evidence>
<evidence type="ECO:0000313" key="12">
    <source>
        <dbReference type="EMBL" id="VDO22822.1"/>
    </source>
</evidence>
<evidence type="ECO:0000313" key="13">
    <source>
        <dbReference type="Proteomes" id="UP000268014"/>
    </source>
</evidence>
<dbReference type="EMBL" id="UZAF01016191">
    <property type="protein sequence ID" value="VDO22822.1"/>
    <property type="molecule type" value="Genomic_DNA"/>
</dbReference>
<keyword evidence="13" id="KW-1185">Reference proteome</keyword>
<dbReference type="WBParaSite" id="HPLM_0000426601-mRNA-1">
    <property type="protein sequence ID" value="HPLM_0000426601-mRNA-1"/>
    <property type="gene ID" value="HPLM_0000426601"/>
</dbReference>
<evidence type="ECO:0000256" key="2">
    <source>
        <dbReference type="ARBA" id="ARBA00010120"/>
    </source>
</evidence>
<keyword evidence="5" id="KW-0256">Endoplasmic reticulum</keyword>
<reference evidence="12 13" key="2">
    <citation type="submission" date="2018-11" db="EMBL/GenBank/DDBJ databases">
        <authorList>
            <consortium name="Pathogen Informatics"/>
        </authorList>
    </citation>
    <scope>NUCLEOTIDE SEQUENCE [LARGE SCALE GENOMIC DNA]</scope>
    <source>
        <strain evidence="12 13">MHpl1</strain>
    </source>
</reference>
<dbReference type="GO" id="GO:0015031">
    <property type="term" value="P:protein transport"/>
    <property type="evidence" value="ECO:0007669"/>
    <property type="project" value="UniProtKB-KW"/>
</dbReference>
<protein>
    <submittedName>
        <fullName evidence="14">Cyclin_C domain-containing protein</fullName>
    </submittedName>
</protein>
<organism evidence="14">
    <name type="scientific">Haemonchus placei</name>
    <name type="common">Barber's pole worm</name>
    <dbReference type="NCBI Taxonomy" id="6290"/>
    <lineage>
        <taxon>Eukaryota</taxon>
        <taxon>Metazoa</taxon>
        <taxon>Ecdysozoa</taxon>
        <taxon>Nematoda</taxon>
        <taxon>Chromadorea</taxon>
        <taxon>Rhabditida</taxon>
        <taxon>Rhabditina</taxon>
        <taxon>Rhabditomorpha</taxon>
        <taxon>Strongyloidea</taxon>
        <taxon>Trichostrongylidae</taxon>
        <taxon>Haemonchus</taxon>
    </lineage>
</organism>
<comment type="subcellular location">
    <subcellularLocation>
        <location evidence="1">Endoplasmic reticulum membrane</location>
        <topology evidence="1">Multi-pass membrane protein</topology>
    </subcellularLocation>
</comment>
<proteinExistence type="inferred from homology"/>
<evidence type="ECO:0000256" key="4">
    <source>
        <dbReference type="ARBA" id="ARBA00022692"/>
    </source>
</evidence>
<keyword evidence="6" id="KW-0931">ER-Golgi transport</keyword>
<dbReference type="GO" id="GO:0005789">
    <property type="term" value="C:endoplasmic reticulum membrane"/>
    <property type="evidence" value="ECO:0007669"/>
    <property type="project" value="UniProtKB-SubCell"/>
</dbReference>
<evidence type="ECO:0000256" key="1">
    <source>
        <dbReference type="ARBA" id="ARBA00004477"/>
    </source>
</evidence>
<dbReference type="GO" id="GO:0046923">
    <property type="term" value="F:ER retention sequence binding"/>
    <property type="evidence" value="ECO:0007669"/>
    <property type="project" value="InterPro"/>
</dbReference>
<evidence type="ECO:0000313" key="14">
    <source>
        <dbReference type="WBParaSite" id="HPLM_0000426601-mRNA-1"/>
    </source>
</evidence>